<gene>
    <name evidence="1" type="ORF">IPH26_06645</name>
</gene>
<dbReference type="SUPFAM" id="SSF56784">
    <property type="entry name" value="HAD-like"/>
    <property type="match status" value="1"/>
</dbReference>
<evidence type="ECO:0000313" key="1">
    <source>
        <dbReference type="EMBL" id="MBK6972632.1"/>
    </source>
</evidence>
<dbReference type="Proteomes" id="UP000807785">
    <property type="component" value="Unassembled WGS sequence"/>
</dbReference>
<accession>A0A9D7E7N5</accession>
<reference evidence="1" key="1">
    <citation type="submission" date="2020-10" db="EMBL/GenBank/DDBJ databases">
        <title>Connecting structure to function with the recovery of over 1000 high-quality activated sludge metagenome-assembled genomes encoding full-length rRNA genes using long-read sequencing.</title>
        <authorList>
            <person name="Singleton C.M."/>
            <person name="Petriglieri F."/>
            <person name="Kristensen J.M."/>
            <person name="Kirkegaard R.H."/>
            <person name="Michaelsen T.Y."/>
            <person name="Andersen M.H."/>
            <person name="Karst S.M."/>
            <person name="Dueholm M.S."/>
            <person name="Nielsen P.H."/>
            <person name="Albertsen M."/>
        </authorList>
    </citation>
    <scope>NUCLEOTIDE SEQUENCE</scope>
    <source>
        <strain evidence="1">Bjer_18-Q3-R1-45_BAT3C.347</strain>
    </source>
</reference>
<organism evidence="1 2">
    <name type="scientific">Candidatus Methylophosphatis roskildensis</name>
    <dbReference type="NCBI Taxonomy" id="2899263"/>
    <lineage>
        <taxon>Bacteria</taxon>
        <taxon>Pseudomonadati</taxon>
        <taxon>Pseudomonadota</taxon>
        <taxon>Betaproteobacteria</taxon>
        <taxon>Nitrosomonadales</taxon>
        <taxon>Sterolibacteriaceae</taxon>
        <taxon>Candidatus Methylophosphatis</taxon>
    </lineage>
</organism>
<dbReference type="Gene3D" id="3.40.50.1000">
    <property type="entry name" value="HAD superfamily/HAD-like"/>
    <property type="match status" value="1"/>
</dbReference>
<evidence type="ECO:0008006" key="3">
    <source>
        <dbReference type="Google" id="ProtNLM"/>
    </source>
</evidence>
<dbReference type="EMBL" id="JADJEV010000003">
    <property type="protein sequence ID" value="MBK6972632.1"/>
    <property type="molecule type" value="Genomic_DNA"/>
</dbReference>
<comment type="caution">
    <text evidence="1">The sequence shown here is derived from an EMBL/GenBank/DDBJ whole genome shotgun (WGS) entry which is preliminary data.</text>
</comment>
<dbReference type="AlphaFoldDB" id="A0A9D7E7N5"/>
<dbReference type="InterPro" id="IPR023214">
    <property type="entry name" value="HAD_sf"/>
</dbReference>
<evidence type="ECO:0000313" key="2">
    <source>
        <dbReference type="Proteomes" id="UP000807785"/>
    </source>
</evidence>
<dbReference type="Pfam" id="PF00702">
    <property type="entry name" value="Hydrolase"/>
    <property type="match status" value="1"/>
</dbReference>
<name>A0A9D7E7N5_9PROT</name>
<dbReference type="Gene3D" id="1.10.150.400">
    <property type="match status" value="1"/>
</dbReference>
<sequence length="823" mass="91512">MSYMTCDVAGLDRLLDDHGGNRSILSLDCFDTLVWREVMAPTDAFYRLSEYPTFRKLGLTARSRISGESAARSARQLRDAKHEVSLDEIYRHTAPGAAEDQIARLVADELALEMEICFGFAPMLSLVRRAKAAGKCVIIVSDTYFDEQQLRELISAALGIESLDGLIDRVFCSSRFGVSKYNGLFADVMRELNVDASDILHVGDNVAADVAGAFKSGIRGVHFSAFTESIEEVIRLHAAAASVLLPQIRDQRPLSSLCNALWAQHANQLDAAQRIGHTMLGPVILGYMRWVAEQATEVLRQGKRPHLVFLLRDGWFPHRVYERLLATDPRLAGIPHSEAEISRFSGYAASFSDLEQVNEYLSFIGASDRYEALAKQLLLPSKTAGALIREAKSKPNGWRTFVKRIREQQNLRQILASSAAYRRRMMNYLGKTVGVQRGETVIFVDLGYSGTVQSKVQQAMKADLGVEVKGAYLLLRDVHTALADKSGWLDRRGMDARSVQSLVNHIAMLEQLCTCDLQSVVDYSDDGKPVRRTGDLSDRQDALRDRIQTAALEFVDLALASTRPAGWARPETARDTGAALLGRFLFLPSREEVEVLNDFHHDVNLGTKDLLRLFDPEQATVGLRRRGLMYLNGSKRQTLPMELRPHGIHLPLTLLSQERFGLDLRARDFGGTPQLLAVMVSRGTHLSIEDVPLHRTHDGYLMAAIGVGECEADLGLMFGKRWSWVQLERVSLVPVDKVMDNADDTDGVSLMQALSMENVEQRGNSLIECPDDSGFVFVRVTSKKVTRAGFRQACVVVFRPLEGRCHVAPETLVCETELQPVTA</sequence>
<dbReference type="InterPro" id="IPR036412">
    <property type="entry name" value="HAD-like_sf"/>
</dbReference>
<protein>
    <recommendedName>
        <fullName evidence="3">HAD family hydrolase</fullName>
    </recommendedName>
</protein>
<proteinExistence type="predicted"/>